<evidence type="ECO:0000313" key="2">
    <source>
        <dbReference type="EMBL" id="MTR76171.1"/>
    </source>
</evidence>
<feature type="transmembrane region" description="Helical" evidence="1">
    <location>
        <begin position="7"/>
        <end position="24"/>
    </location>
</feature>
<proteinExistence type="predicted"/>
<feature type="transmembrane region" description="Helical" evidence="1">
    <location>
        <begin position="30"/>
        <end position="49"/>
    </location>
</feature>
<keyword evidence="1" id="KW-0812">Transmembrane</keyword>
<name>A0A844KDP7_9FIRM</name>
<dbReference type="AlphaFoldDB" id="A0A844KDP7"/>
<organism evidence="2 3">
    <name type="scientific">Mediterraneibacter faecis</name>
    <dbReference type="NCBI Taxonomy" id="592978"/>
    <lineage>
        <taxon>Bacteria</taxon>
        <taxon>Bacillati</taxon>
        <taxon>Bacillota</taxon>
        <taxon>Clostridia</taxon>
        <taxon>Lachnospirales</taxon>
        <taxon>Lachnospiraceae</taxon>
        <taxon>Mediterraneibacter</taxon>
    </lineage>
</organism>
<keyword evidence="1" id="KW-1133">Transmembrane helix</keyword>
<dbReference type="EMBL" id="WNAF01000002">
    <property type="protein sequence ID" value="MTR76171.1"/>
    <property type="molecule type" value="Genomic_DNA"/>
</dbReference>
<dbReference type="Proteomes" id="UP000448177">
    <property type="component" value="Unassembled WGS sequence"/>
</dbReference>
<comment type="caution">
    <text evidence="2">The sequence shown here is derived from an EMBL/GenBank/DDBJ whole genome shotgun (WGS) entry which is preliminary data.</text>
</comment>
<reference evidence="2 3" key="1">
    <citation type="journal article" date="2019" name="Nat. Med.">
        <title>A library of human gut bacterial isolates paired with longitudinal multiomics data enables mechanistic microbiome research.</title>
        <authorList>
            <person name="Poyet M."/>
            <person name="Groussin M."/>
            <person name="Gibbons S.M."/>
            <person name="Avila-Pacheco J."/>
            <person name="Jiang X."/>
            <person name="Kearney S.M."/>
            <person name="Perrotta A.R."/>
            <person name="Berdy B."/>
            <person name="Zhao S."/>
            <person name="Lieberman T.D."/>
            <person name="Swanson P.K."/>
            <person name="Smith M."/>
            <person name="Roesemann S."/>
            <person name="Alexander J.E."/>
            <person name="Rich S.A."/>
            <person name="Livny J."/>
            <person name="Vlamakis H."/>
            <person name="Clish C."/>
            <person name="Bullock K."/>
            <person name="Deik A."/>
            <person name="Scott J."/>
            <person name="Pierce K.A."/>
            <person name="Xavier R.J."/>
            <person name="Alm E.J."/>
        </authorList>
    </citation>
    <scope>NUCLEOTIDE SEQUENCE [LARGE SCALE GENOMIC DNA]</scope>
    <source>
        <strain evidence="2 3">BIOML-A1</strain>
    </source>
</reference>
<accession>A0A844KDP7</accession>
<keyword evidence="3" id="KW-1185">Reference proteome</keyword>
<evidence type="ECO:0000256" key="1">
    <source>
        <dbReference type="SAM" id="Phobius"/>
    </source>
</evidence>
<feature type="transmembrane region" description="Helical" evidence="1">
    <location>
        <begin position="96"/>
        <end position="118"/>
    </location>
</feature>
<sequence length="136" mass="15905">MRWLRPLILFGIGGFLYVLIELFTRGRSHWSMFLVGGMAFYLIGCINEYTRRDLAMRWQMAAGAIIITLLELIAGIIVNIILGWNVWDYSNLPGNLLGQICPQFTVLWFLLSAVAVYLDDWIRWLLWGEERPKYKF</sequence>
<feature type="transmembrane region" description="Helical" evidence="1">
    <location>
        <begin position="61"/>
        <end position="84"/>
    </location>
</feature>
<keyword evidence="1" id="KW-0472">Membrane</keyword>
<dbReference type="RefSeq" id="WP_055156241.1">
    <property type="nucleotide sequence ID" value="NZ_WNAF01000002.1"/>
</dbReference>
<evidence type="ECO:0008006" key="4">
    <source>
        <dbReference type="Google" id="ProtNLM"/>
    </source>
</evidence>
<dbReference type="Pfam" id="PF06541">
    <property type="entry name" value="ABC_trans_CmpB"/>
    <property type="match status" value="1"/>
</dbReference>
<gene>
    <name evidence="2" type="ORF">GMD21_05665</name>
</gene>
<dbReference type="InterPro" id="IPR010540">
    <property type="entry name" value="CmpB_TMEM229"/>
</dbReference>
<protein>
    <recommendedName>
        <fullName evidence="4">ABC transporter permease</fullName>
    </recommendedName>
</protein>
<evidence type="ECO:0000313" key="3">
    <source>
        <dbReference type="Proteomes" id="UP000448177"/>
    </source>
</evidence>